<dbReference type="OrthoDB" id="7931at2157"/>
<dbReference type="STRING" id="1294262.GCA_001316085_01202"/>
<organism evidence="3 5">
    <name type="scientific">Sulfuracidifex tepidarius</name>
    <dbReference type="NCBI Taxonomy" id="1294262"/>
    <lineage>
        <taxon>Archaea</taxon>
        <taxon>Thermoproteota</taxon>
        <taxon>Thermoprotei</taxon>
        <taxon>Sulfolobales</taxon>
        <taxon>Sulfolobaceae</taxon>
        <taxon>Sulfuracidifex</taxon>
    </lineage>
</organism>
<dbReference type="Proteomes" id="UP000325030">
    <property type="component" value="Chromosome"/>
</dbReference>
<protein>
    <submittedName>
        <fullName evidence="3">Amidase</fullName>
    </submittedName>
</protein>
<keyword evidence="5" id="KW-1185">Reference proteome</keyword>
<dbReference type="KEGG" id="step:IC006_1241"/>
<dbReference type="RefSeq" id="WP_054845609.1">
    <property type="nucleotide sequence ID" value="NZ_AP018929.1"/>
</dbReference>
<dbReference type="AlphaFoldDB" id="A0A510DUQ4"/>
<dbReference type="InterPro" id="IPR023631">
    <property type="entry name" value="Amidase_dom"/>
</dbReference>
<dbReference type="EMBL" id="AP018930">
    <property type="protein sequence ID" value="BBG26698.1"/>
    <property type="molecule type" value="Genomic_DNA"/>
</dbReference>
<dbReference type="PANTHER" id="PTHR11895">
    <property type="entry name" value="TRANSAMIDASE"/>
    <property type="match status" value="1"/>
</dbReference>
<dbReference type="Gene3D" id="3.90.1300.10">
    <property type="entry name" value="Amidase signature (AS) domain"/>
    <property type="match status" value="1"/>
</dbReference>
<feature type="region of interest" description="Disordered" evidence="1">
    <location>
        <begin position="91"/>
        <end position="110"/>
    </location>
</feature>
<reference evidence="6" key="1">
    <citation type="submission" date="2018-09" db="EMBL/GenBank/DDBJ databases">
        <title>Complete Genome Sequencing of Sulfolobus sp. JCM 16834.</title>
        <authorList>
            <person name="Kato S."/>
            <person name="Itoh T."/>
            <person name="Ohkuma M."/>
        </authorList>
    </citation>
    <scope>NUCLEOTIDE SEQUENCE [LARGE SCALE GENOMIC DNA]</scope>
    <source>
        <strain evidence="6">IC-007</strain>
    </source>
</reference>
<name>A0A510DUQ4_9CREN</name>
<accession>A0A510E3P9</accession>
<gene>
    <name evidence="3" type="ORF">IC006_1241</name>
    <name evidence="4" type="ORF">IC007_1216</name>
</gene>
<dbReference type="PANTHER" id="PTHR11895:SF67">
    <property type="entry name" value="AMIDASE DOMAIN-CONTAINING PROTEIN"/>
    <property type="match status" value="1"/>
</dbReference>
<evidence type="ECO:0000313" key="3">
    <source>
        <dbReference type="EMBL" id="BBG23943.1"/>
    </source>
</evidence>
<proteinExistence type="predicted"/>
<dbReference type="Proteomes" id="UP000322983">
    <property type="component" value="Chromosome"/>
</dbReference>
<dbReference type="Pfam" id="PF01425">
    <property type="entry name" value="Amidase"/>
    <property type="match status" value="1"/>
</dbReference>
<sequence length="399" mass="43126">MTLEELNSKYNAFITFHEIPPEKEGSLSGLTFGVKDIFLTKGVRTTAGSRVLKDYVPKENAYVVDQILKNGGKIIGKTNTHEFALGATNTSSIAGPARNPHDPTRISGGSSGGSAVAVALDMVDVGIGSDTGGSTRIPASLCGVIGFKPTTGLIPLDGVIPFSWSMDTVGILSKAFDKILLTFNSLLPYDKRKVLVSQMPSKLKIGVYLFGDDQGSSSLSRVLDKISSEFEVKQVNLNMLTYFGGQVRQTIAVAEASSYHKEWINSYAGLYFDDTKNILLSGFKISAVDYVDAMRARRALLEEYLRAFRDVDVIISPTTKIVAPKIDEVKGRESQFRYQLISNTELFSVVGAPSISIPLGSGPEGLPLGLMVSGEPFEDGKLLRIASFLNEQFGSKQVS</sequence>
<dbReference type="SUPFAM" id="SSF75304">
    <property type="entry name" value="Amidase signature (AS) enzymes"/>
    <property type="match status" value="1"/>
</dbReference>
<evidence type="ECO:0000313" key="6">
    <source>
        <dbReference type="Proteomes" id="UP000325030"/>
    </source>
</evidence>
<dbReference type="InterPro" id="IPR000120">
    <property type="entry name" value="Amidase"/>
</dbReference>
<evidence type="ECO:0000313" key="4">
    <source>
        <dbReference type="EMBL" id="BBG26698.1"/>
    </source>
</evidence>
<accession>A0A510DUQ4</accession>
<evidence type="ECO:0000256" key="1">
    <source>
        <dbReference type="SAM" id="MobiDB-lite"/>
    </source>
</evidence>
<feature type="domain" description="Amidase" evidence="2">
    <location>
        <begin position="22"/>
        <end position="383"/>
    </location>
</feature>
<reference evidence="3 5" key="2">
    <citation type="journal article" date="2020" name="Int. J. Syst. Evol. Microbiol.">
        <title>Sulfuracidifex tepidarius gen. nov., sp. nov. and transfer of Sulfolobus metallicus Huber and Stetter 1992 to the genus Sulfuracidifex as Sulfuracidifex metallicus comb. nov.</title>
        <authorList>
            <person name="Itoh T."/>
            <person name="Miura T."/>
            <person name="Sakai H.D."/>
            <person name="Kato S."/>
            <person name="Ohkuma M."/>
            <person name="Takashina T."/>
        </authorList>
    </citation>
    <scope>NUCLEOTIDE SEQUENCE [LARGE SCALE GENOMIC DNA]</scope>
    <source>
        <strain evidence="3 5">IC-006</strain>
        <strain evidence="4">IC-007</strain>
    </source>
</reference>
<dbReference type="EMBL" id="AP018929">
    <property type="protein sequence ID" value="BBG23943.1"/>
    <property type="molecule type" value="Genomic_DNA"/>
</dbReference>
<dbReference type="GeneID" id="41717560"/>
<dbReference type="InterPro" id="IPR036928">
    <property type="entry name" value="AS_sf"/>
</dbReference>
<evidence type="ECO:0000259" key="2">
    <source>
        <dbReference type="Pfam" id="PF01425"/>
    </source>
</evidence>
<evidence type="ECO:0000313" key="5">
    <source>
        <dbReference type="Proteomes" id="UP000322983"/>
    </source>
</evidence>
<dbReference type="GO" id="GO:0003824">
    <property type="term" value="F:catalytic activity"/>
    <property type="evidence" value="ECO:0007669"/>
    <property type="project" value="InterPro"/>
</dbReference>